<dbReference type="SMART" id="SM00640">
    <property type="entry name" value="Glyco_32"/>
    <property type="match status" value="1"/>
</dbReference>
<feature type="chain" id="PRO_5046375648" evidence="5">
    <location>
        <begin position="23"/>
        <end position="601"/>
    </location>
</feature>
<feature type="domain" description="Glycosyl hydrolase family 32 C-terminal" evidence="7">
    <location>
        <begin position="448"/>
        <end position="598"/>
    </location>
</feature>
<evidence type="ECO:0000259" key="7">
    <source>
        <dbReference type="Pfam" id="PF08244"/>
    </source>
</evidence>
<dbReference type="InterPro" id="IPR032313">
    <property type="entry name" value="DUF4980"/>
</dbReference>
<evidence type="ECO:0000256" key="2">
    <source>
        <dbReference type="ARBA" id="ARBA00022801"/>
    </source>
</evidence>
<gene>
    <name evidence="9" type="ORF">prwr041_13210</name>
</gene>
<dbReference type="Pfam" id="PF08244">
    <property type="entry name" value="Glyco_hydro_32C"/>
    <property type="match status" value="1"/>
</dbReference>
<keyword evidence="5" id="KW-0732">Signal</keyword>
<feature type="domain" description="Glycosyl hydrolase family 32 N-terminal" evidence="6">
    <location>
        <begin position="141"/>
        <end position="433"/>
    </location>
</feature>
<dbReference type="InterPro" id="IPR018053">
    <property type="entry name" value="Glyco_hydro_32_AS"/>
</dbReference>
<dbReference type="SUPFAM" id="SSF49899">
    <property type="entry name" value="Concanavalin A-like lectins/glucanases"/>
    <property type="match status" value="1"/>
</dbReference>
<evidence type="ECO:0000259" key="8">
    <source>
        <dbReference type="Pfam" id="PF16352"/>
    </source>
</evidence>
<dbReference type="EMBL" id="AP024484">
    <property type="protein sequence ID" value="BCS85428.1"/>
    <property type="molecule type" value="Genomic_DNA"/>
</dbReference>
<feature type="domain" description="DUF4980" evidence="8">
    <location>
        <begin position="32"/>
        <end position="140"/>
    </location>
</feature>
<accession>A0ABM7NY41</accession>
<name>A0ABM7NY41_9BACT</name>
<dbReference type="PROSITE" id="PS00609">
    <property type="entry name" value="GLYCOSYL_HYDROL_F32"/>
    <property type="match status" value="1"/>
</dbReference>
<comment type="similarity">
    <text evidence="1 4">Belongs to the glycosyl hydrolase 32 family.</text>
</comment>
<evidence type="ECO:0000256" key="3">
    <source>
        <dbReference type="ARBA" id="ARBA00023295"/>
    </source>
</evidence>
<evidence type="ECO:0000259" key="6">
    <source>
        <dbReference type="Pfam" id="PF00251"/>
    </source>
</evidence>
<evidence type="ECO:0000256" key="1">
    <source>
        <dbReference type="ARBA" id="ARBA00009902"/>
    </source>
</evidence>
<proteinExistence type="inferred from homology"/>
<evidence type="ECO:0000256" key="4">
    <source>
        <dbReference type="RuleBase" id="RU362110"/>
    </source>
</evidence>
<dbReference type="PANTHER" id="PTHR42800">
    <property type="entry name" value="EXOINULINASE INUD (AFU_ORTHOLOGUE AFUA_5G00480)"/>
    <property type="match status" value="1"/>
</dbReference>
<organism evidence="9 10">
    <name type="scientific">Prevotella herbatica</name>
    <dbReference type="NCBI Taxonomy" id="2801997"/>
    <lineage>
        <taxon>Bacteria</taxon>
        <taxon>Pseudomonadati</taxon>
        <taxon>Bacteroidota</taxon>
        <taxon>Bacteroidia</taxon>
        <taxon>Bacteroidales</taxon>
        <taxon>Prevotellaceae</taxon>
        <taxon>Prevotella</taxon>
    </lineage>
</organism>
<dbReference type="InterPro" id="IPR013320">
    <property type="entry name" value="ConA-like_dom_sf"/>
</dbReference>
<dbReference type="Pfam" id="PF00251">
    <property type="entry name" value="Glyco_hydro_32N"/>
    <property type="match status" value="1"/>
</dbReference>
<keyword evidence="3 4" id="KW-0326">Glycosidase</keyword>
<dbReference type="InterPro" id="IPR023296">
    <property type="entry name" value="Glyco_hydro_beta-prop_sf"/>
</dbReference>
<dbReference type="CDD" id="cd18622">
    <property type="entry name" value="GH32_Inu-like"/>
    <property type="match status" value="1"/>
</dbReference>
<evidence type="ECO:0000313" key="9">
    <source>
        <dbReference type="EMBL" id="BCS85428.1"/>
    </source>
</evidence>
<dbReference type="InterPro" id="IPR013148">
    <property type="entry name" value="Glyco_hydro_32_N"/>
</dbReference>
<dbReference type="SUPFAM" id="SSF75005">
    <property type="entry name" value="Arabinanase/levansucrase/invertase"/>
    <property type="match status" value="1"/>
</dbReference>
<dbReference type="Gene3D" id="2.115.10.20">
    <property type="entry name" value="Glycosyl hydrolase domain, family 43"/>
    <property type="match status" value="1"/>
</dbReference>
<dbReference type="PANTHER" id="PTHR42800:SF1">
    <property type="entry name" value="EXOINULINASE INUD (AFU_ORTHOLOGUE AFUA_5G00480)"/>
    <property type="match status" value="1"/>
</dbReference>
<feature type="signal peptide" evidence="5">
    <location>
        <begin position="1"/>
        <end position="22"/>
    </location>
</feature>
<sequence length="601" mass="67592">MNLKKLSTLAMLIMFVLGAAFAQSNISVNYLGNNNTMVKFKANQKYLLMPIEESAPEAQISVLINGEIMQQMNVRLAQGKKDYLVPLDLKAWQGKDIVLNIRTANDRSNVRDSRADVCWKQMELSNTFDAKNVEKFRPAYHHTPLYGWMNDPNGMFYKDGVWHLYYQFNPYASVWGNMTWGHSSSTDLIHWKAEAPAIYGDGLGTIFSGSSVVDKDNTSGFGSGAIVAIYTSAGMTQQQSMAYSTDNGMTFTKYSGNPIIMSDQECRDDKVIWNEQTNKWNLVMVAALEHQVLFYSSDDLKHWTKEGAFGHGYGAQDGVWECPDLMQLPVRGTGEKKWVLIVNINPGGPNGGSATQYFVGDFDGKQFVCDSKPECTKWMDYGKDHYAAVSWSNSPNGRHTVMAWMSNWQYANAVPTKQFRSANSLPRDIELFKNVDGEYYISTTPSPELVALRGKEVKYGQFSVHKKIISKKLPLNADGLYEILADINNSNITNIMLSNADGDRVLMTYNSAKHTFGMDRRRSGLVDFSSDFLAATVAPTSASKHQTLRMFIDRSSIEIFDGDGRFVMTNLVFPRSPFTTISFQSNGRSKINNLKVWNIKY</sequence>
<evidence type="ECO:0000256" key="5">
    <source>
        <dbReference type="SAM" id="SignalP"/>
    </source>
</evidence>
<keyword evidence="10" id="KW-1185">Reference proteome</keyword>
<reference evidence="9 10" key="1">
    <citation type="journal article" date="2022" name="Int. J. Syst. Evol. Microbiol.">
        <title>Prevotella herbatica sp. nov., a plant polysaccharide-decomposing anaerobic bacterium isolated from a methanogenic reactor.</title>
        <authorList>
            <person name="Uek A."/>
            <person name="Tonouchi A."/>
            <person name="Kaku N."/>
            <person name="Ueki K."/>
        </authorList>
    </citation>
    <scope>NUCLEOTIDE SEQUENCE [LARGE SCALE GENOMIC DNA]</scope>
    <source>
        <strain evidence="9 10">WR041</strain>
    </source>
</reference>
<dbReference type="InterPro" id="IPR001362">
    <property type="entry name" value="Glyco_hydro_32"/>
</dbReference>
<dbReference type="InterPro" id="IPR013189">
    <property type="entry name" value="Glyco_hydro_32_C"/>
</dbReference>
<dbReference type="RefSeq" id="WP_207153082.1">
    <property type="nucleotide sequence ID" value="NZ_AP024484.1"/>
</dbReference>
<dbReference type="Pfam" id="PF16352">
    <property type="entry name" value="DUF4980"/>
    <property type="match status" value="1"/>
</dbReference>
<keyword evidence="2 4" id="KW-0378">Hydrolase</keyword>
<protein>
    <submittedName>
        <fullName evidence="9">2,6-beta-D-fructofuranosidase</fullName>
    </submittedName>
</protein>
<evidence type="ECO:0000313" key="10">
    <source>
        <dbReference type="Proteomes" id="UP001319045"/>
    </source>
</evidence>
<dbReference type="Gene3D" id="2.60.120.560">
    <property type="entry name" value="Exo-inulinase, domain 1"/>
    <property type="match status" value="1"/>
</dbReference>
<dbReference type="Proteomes" id="UP001319045">
    <property type="component" value="Chromosome"/>
</dbReference>